<evidence type="ECO:0000313" key="8">
    <source>
        <dbReference type="Proteomes" id="UP001627408"/>
    </source>
</evidence>
<evidence type="ECO:0000256" key="2">
    <source>
        <dbReference type="ARBA" id="ARBA00004613"/>
    </source>
</evidence>
<dbReference type="InterPro" id="IPR001736">
    <property type="entry name" value="PLipase_D/transphosphatidylase"/>
</dbReference>
<dbReference type="Pfam" id="PF13091">
    <property type="entry name" value="PLDc_2"/>
    <property type="match status" value="1"/>
</dbReference>
<dbReference type="InterPro" id="IPR025202">
    <property type="entry name" value="PLD-like_dom"/>
</dbReference>
<dbReference type="Pfam" id="PF00614">
    <property type="entry name" value="PLDc"/>
    <property type="match status" value="1"/>
</dbReference>
<evidence type="ECO:0000256" key="1">
    <source>
        <dbReference type="ARBA" id="ARBA00003145"/>
    </source>
</evidence>
<feature type="domain" description="PLD phosphodiesterase" evidence="6">
    <location>
        <begin position="401"/>
        <end position="428"/>
    </location>
</feature>
<gene>
    <name evidence="7" type="ORF">ACERZ8_18435</name>
</gene>
<evidence type="ECO:0000259" key="6">
    <source>
        <dbReference type="PROSITE" id="PS50035"/>
    </source>
</evidence>
<reference evidence="7 8" key="1">
    <citation type="submission" date="2024-08" db="EMBL/GenBank/DDBJ databases">
        <title>Tateyamaria sp. nov., isolated from marine algae.</title>
        <authorList>
            <person name="Choi B.J."/>
            <person name="Kim J.M."/>
            <person name="Lee J.K."/>
            <person name="Choi D.G."/>
            <person name="Bayburt H."/>
            <person name="Baek J.H."/>
            <person name="Han D.M."/>
            <person name="Jeon C.O."/>
        </authorList>
    </citation>
    <scope>NUCLEOTIDE SEQUENCE [LARGE SCALE GENOMIC DNA]</scope>
    <source>
        <strain evidence="7 8">KMU-156</strain>
    </source>
</reference>
<feature type="domain" description="PLD phosphodiesterase" evidence="6">
    <location>
        <begin position="187"/>
        <end position="214"/>
    </location>
</feature>
<dbReference type="PANTHER" id="PTHR21248:SF22">
    <property type="entry name" value="PHOSPHOLIPASE D"/>
    <property type="match status" value="1"/>
</dbReference>
<organism evidence="7 8">
    <name type="scientific">Tateyamaria armeniaca</name>
    <dbReference type="NCBI Taxonomy" id="2518930"/>
    <lineage>
        <taxon>Bacteria</taxon>
        <taxon>Pseudomonadati</taxon>
        <taxon>Pseudomonadota</taxon>
        <taxon>Alphaproteobacteria</taxon>
        <taxon>Rhodobacterales</taxon>
        <taxon>Roseobacteraceae</taxon>
        <taxon>Tateyamaria</taxon>
    </lineage>
</organism>
<evidence type="ECO:0000256" key="4">
    <source>
        <dbReference type="ARBA" id="ARBA00022525"/>
    </source>
</evidence>
<proteinExistence type="predicted"/>
<comment type="caution">
    <text evidence="7">The sequence shown here is derived from an EMBL/GenBank/DDBJ whole genome shotgun (WGS) entry which is preliminary data.</text>
</comment>
<dbReference type="SMART" id="SM00155">
    <property type="entry name" value="PLDc"/>
    <property type="match status" value="2"/>
</dbReference>
<evidence type="ECO:0000313" key="7">
    <source>
        <dbReference type="EMBL" id="MFL4471757.1"/>
    </source>
</evidence>
<keyword evidence="4" id="KW-0964">Secreted</keyword>
<dbReference type="PANTHER" id="PTHR21248">
    <property type="entry name" value="CARDIOLIPIN SYNTHASE"/>
    <property type="match status" value="1"/>
</dbReference>
<dbReference type="SUPFAM" id="SSF56024">
    <property type="entry name" value="Phospholipase D/nuclease"/>
    <property type="match status" value="2"/>
</dbReference>
<dbReference type="CDD" id="cd09105">
    <property type="entry name" value="PLDc_vPLD1_2_like_2"/>
    <property type="match status" value="1"/>
</dbReference>
<dbReference type="Gene3D" id="3.30.870.10">
    <property type="entry name" value="Endonuclease Chain A"/>
    <property type="match status" value="2"/>
</dbReference>
<dbReference type="RefSeq" id="WP_407593621.1">
    <property type="nucleotide sequence ID" value="NZ_JBHDIY010000002.1"/>
</dbReference>
<dbReference type="Proteomes" id="UP001627408">
    <property type="component" value="Unassembled WGS sequence"/>
</dbReference>
<comment type="function">
    <text evidence="1">Could be a virulence factor.</text>
</comment>
<protein>
    <recommendedName>
        <fullName evidence="3">Phospholipase D</fullName>
    </recommendedName>
    <alternativeName>
        <fullName evidence="5">Choline phosphatase</fullName>
    </alternativeName>
</protein>
<accession>A0ABW8UXT0</accession>
<keyword evidence="8" id="KW-1185">Reference proteome</keyword>
<dbReference type="PROSITE" id="PS50035">
    <property type="entry name" value="PLD"/>
    <property type="match status" value="2"/>
</dbReference>
<comment type="subcellular location">
    <subcellularLocation>
        <location evidence="2">Secreted</location>
    </subcellularLocation>
</comment>
<name>A0ABW8UXT0_9RHOB</name>
<evidence type="ECO:0000256" key="3">
    <source>
        <dbReference type="ARBA" id="ARBA00018392"/>
    </source>
</evidence>
<dbReference type="EMBL" id="JBHDIY010000002">
    <property type="protein sequence ID" value="MFL4471757.1"/>
    <property type="molecule type" value="Genomic_DNA"/>
</dbReference>
<evidence type="ECO:0000256" key="5">
    <source>
        <dbReference type="ARBA" id="ARBA00029594"/>
    </source>
</evidence>
<sequence length="517" mass="57079">MTPRISRDNCQILITARDAFSAFETAVLEAEREIRAGFRLFDFTTRLHSDAAKAIGETWFDLVLHKINAGVVFDLTVSDFDPIVRTALHGQAWRTVRLGTAIAQASNNPDNMRVRTHMHSARIGSLSSLALWPKSRGLLEETAKKVDAMSEAERKEFFLEHPGLQDMLTDADDETIQPRLWPPEKLVPTTHHHKLAVIDGTSVYIGGLDLNDRRYDTPDHEQDGPQTWHDIQLLINNSELAEQVLGHLEIFKAETDAPTSDYAPERPFLTTRSVGQGNTLVSMAPKTVESGLRDAHLEYIGQARDMIYLETQFIRDVGITDALVTAAQDQPDLSLVLILPGAPEDVAFEDADSLDARFGEYMQAECVDRLIDAFGARLFIGSPVKPEPATGEGRAFLHGAPLIYVHAKVSIFDNRAAIVSSANLNGRSLSWDTEAGVELTDPDLVRQLKRECVAHWLKGGDPDPFLSGPDAIQAWIALGASNAQRAPQDRNGFLVPYEVAPGRAFGQNLPGIPREMV</sequence>